<name>Q1YRN2_9GAMM</name>
<dbReference type="GO" id="GO:0009279">
    <property type="term" value="C:cell outer membrane"/>
    <property type="evidence" value="ECO:0007669"/>
    <property type="project" value="UniProtKB-SubCell"/>
</dbReference>
<evidence type="ECO:0000256" key="3">
    <source>
        <dbReference type="ARBA" id="ARBA00022452"/>
    </source>
</evidence>
<dbReference type="EMBL" id="AAPI01000004">
    <property type="protein sequence ID" value="EAS47013.1"/>
    <property type="molecule type" value="Genomic_DNA"/>
</dbReference>
<dbReference type="GO" id="GO:0015344">
    <property type="term" value="F:siderophore uptake transmembrane transporter activity"/>
    <property type="evidence" value="ECO:0007669"/>
    <property type="project" value="TreeGrafter"/>
</dbReference>
<feature type="domain" description="TonB-dependent receptor-like beta-barrel" evidence="11">
    <location>
        <begin position="202"/>
        <end position="667"/>
    </location>
</feature>
<dbReference type="Pfam" id="PF00593">
    <property type="entry name" value="TonB_dep_Rec_b-barrel"/>
    <property type="match status" value="1"/>
</dbReference>
<dbReference type="PROSITE" id="PS52016">
    <property type="entry name" value="TONB_DEPENDENT_REC_3"/>
    <property type="match status" value="1"/>
</dbReference>
<evidence type="ECO:0000259" key="11">
    <source>
        <dbReference type="Pfam" id="PF00593"/>
    </source>
</evidence>
<dbReference type="InterPro" id="IPR036942">
    <property type="entry name" value="Beta-barrel_TonB_sf"/>
</dbReference>
<evidence type="ECO:0000313" key="13">
    <source>
        <dbReference type="Proteomes" id="UP000005555"/>
    </source>
</evidence>
<evidence type="ECO:0000256" key="2">
    <source>
        <dbReference type="ARBA" id="ARBA00022448"/>
    </source>
</evidence>
<keyword evidence="13" id="KW-1185">Reference proteome</keyword>
<reference evidence="12 13" key="1">
    <citation type="submission" date="2006-03" db="EMBL/GenBank/DDBJ databases">
        <authorList>
            <person name="Giovannoni S.J."/>
            <person name="Cho J.-C."/>
            <person name="Ferriera S."/>
            <person name="Johnson J."/>
            <person name="Kravitz S."/>
            <person name="Halpern A."/>
            <person name="Remington K."/>
            <person name="Beeson K."/>
            <person name="Tran B."/>
            <person name="Rogers Y.-H."/>
            <person name="Friedman R."/>
            <person name="Venter J.C."/>
        </authorList>
    </citation>
    <scope>NUCLEOTIDE SEQUENCE [LARGE SCALE GENOMIC DNA]</scope>
    <source>
        <strain evidence="12 13">HTCC2207</strain>
    </source>
</reference>
<gene>
    <name evidence="12" type="ORF">GB2207_05272</name>
</gene>
<comment type="similarity">
    <text evidence="8">Belongs to the TonB-dependent receptor family.</text>
</comment>
<keyword evidence="2 8" id="KW-0813">Transport</keyword>
<keyword evidence="10" id="KW-0732">Signal</keyword>
<evidence type="ECO:0000313" key="12">
    <source>
        <dbReference type="EMBL" id="EAS47013.1"/>
    </source>
</evidence>
<dbReference type="PANTHER" id="PTHR30069:SF49">
    <property type="entry name" value="OUTER MEMBRANE PROTEIN C"/>
    <property type="match status" value="1"/>
</dbReference>
<dbReference type="GO" id="GO:0044718">
    <property type="term" value="P:siderophore transmembrane transport"/>
    <property type="evidence" value="ECO:0007669"/>
    <property type="project" value="TreeGrafter"/>
</dbReference>
<feature type="signal peptide" evidence="10">
    <location>
        <begin position="1"/>
        <end position="23"/>
    </location>
</feature>
<dbReference type="STRING" id="314287.GB2207_05272"/>
<evidence type="ECO:0000256" key="7">
    <source>
        <dbReference type="ARBA" id="ARBA00023237"/>
    </source>
</evidence>
<dbReference type="InterPro" id="IPR010917">
    <property type="entry name" value="TonB_rcpt_CS"/>
</dbReference>
<dbReference type="eggNOG" id="COG4771">
    <property type="taxonomic scope" value="Bacteria"/>
</dbReference>
<protein>
    <submittedName>
        <fullName evidence="12">TonB-dependent receptor</fullName>
    </submittedName>
</protein>
<dbReference type="Gene3D" id="2.40.170.20">
    <property type="entry name" value="TonB-dependent receptor, beta-barrel domain"/>
    <property type="match status" value="1"/>
</dbReference>
<keyword evidence="5" id="KW-0798">TonB box</keyword>
<feature type="chain" id="PRO_5004197802" evidence="10">
    <location>
        <begin position="24"/>
        <end position="708"/>
    </location>
</feature>
<dbReference type="InterPro" id="IPR039426">
    <property type="entry name" value="TonB-dep_rcpt-like"/>
</dbReference>
<proteinExistence type="inferred from homology"/>
<evidence type="ECO:0000256" key="6">
    <source>
        <dbReference type="ARBA" id="ARBA00023136"/>
    </source>
</evidence>
<dbReference type="HOGENOM" id="CLU_014873_0_0_6"/>
<evidence type="ECO:0000256" key="4">
    <source>
        <dbReference type="ARBA" id="ARBA00022692"/>
    </source>
</evidence>
<comment type="caution">
    <text evidence="12">The sequence shown here is derived from an EMBL/GenBank/DDBJ whole genome shotgun (WGS) entry which is preliminary data.</text>
</comment>
<evidence type="ECO:0000256" key="10">
    <source>
        <dbReference type="SAM" id="SignalP"/>
    </source>
</evidence>
<dbReference type="PANTHER" id="PTHR30069">
    <property type="entry name" value="TONB-DEPENDENT OUTER MEMBRANE RECEPTOR"/>
    <property type="match status" value="1"/>
</dbReference>
<dbReference type="PROSITE" id="PS01156">
    <property type="entry name" value="TONB_DEPENDENT_REC_2"/>
    <property type="match status" value="1"/>
</dbReference>
<feature type="short sequence motif" description="TonB C-terminal box" evidence="9">
    <location>
        <begin position="691"/>
        <end position="708"/>
    </location>
</feature>
<sequence>MHAKTALALGAFIITSTTTSALADHDHSIEEITIQAFPLASQISVSPQSNPLHSPDSAELLKRIPGANNNSNGVITGIAQYRGMYGDRVSVKLDQAPTLSGGPNAMDSPLSYAPAGLLKELIVYRGITPVSQAQESIGGHMAAQFNRGNFGSNGEIEINGFARAQLTENGNQSNSDLQLVIANNQQKFSFLGSYNEGDNIEAGDNKTVAGSQHQRDRFDLAYGWTSGSTELTIFAGQLDISDSGTPALAMDIASVETDLAGMTLSTDLNGTYLNGTDLSGTSINMAVAWADVTHSMDNFSLRAAPPMTMGYRSNLATADNLSWSLDAQLPLSFGELKIGTDGNLSSHDSTITNPTNAMFQLLNFAGTQRDILGLFAELNGDMGNWGYQAGIRQNRITLDSGTVSSSGMMAMMAMMGDTANMLAMQFNQADRNLDYDTTDVVLKLNRALDPQTALTIDLGIKNRAPSYQETFLWLPLPISAGLADGRSYVGNLSLKHETASEISIGLSKRAQRFSLYPQIFYRQIDNYIQGVPSMNMAANMVSNMMSGATALSYENTDAEIYGADANWDYSINSNWSADGIFSYVRGKRTDVADNLYRIAPANARLSLRYRPDQIPVQLMVESVIYGRQKYVASYNDETQSSGFGIINIGANWSLSESIELRSGVKNLFDRYYAPHLSGRNRTGDSDITLGAAIPGLGRAVYLSMAINF</sequence>
<evidence type="ECO:0000256" key="8">
    <source>
        <dbReference type="PROSITE-ProRule" id="PRU01360"/>
    </source>
</evidence>
<evidence type="ECO:0000256" key="5">
    <source>
        <dbReference type="ARBA" id="ARBA00023077"/>
    </source>
</evidence>
<evidence type="ECO:0000256" key="9">
    <source>
        <dbReference type="PROSITE-ProRule" id="PRU10144"/>
    </source>
</evidence>
<keyword evidence="12" id="KW-0675">Receptor</keyword>
<keyword evidence="6 8" id="KW-0472">Membrane</keyword>
<accession>Q1YRN2</accession>
<keyword evidence="4 8" id="KW-0812">Transmembrane</keyword>
<dbReference type="SUPFAM" id="SSF56935">
    <property type="entry name" value="Porins"/>
    <property type="match status" value="1"/>
</dbReference>
<dbReference type="InterPro" id="IPR000531">
    <property type="entry name" value="Beta-barrel_TonB"/>
</dbReference>
<keyword evidence="3 8" id="KW-1134">Transmembrane beta strand</keyword>
<dbReference type="Proteomes" id="UP000005555">
    <property type="component" value="Unassembled WGS sequence"/>
</dbReference>
<comment type="subcellular location">
    <subcellularLocation>
        <location evidence="1 8">Cell outer membrane</location>
        <topology evidence="1 8">Multi-pass membrane protein</topology>
    </subcellularLocation>
</comment>
<evidence type="ECO:0000256" key="1">
    <source>
        <dbReference type="ARBA" id="ARBA00004571"/>
    </source>
</evidence>
<keyword evidence="7 8" id="KW-0998">Cell outer membrane</keyword>
<dbReference type="AlphaFoldDB" id="Q1YRN2"/>
<organism evidence="12 13">
    <name type="scientific">gamma proteobacterium HTCC2207</name>
    <dbReference type="NCBI Taxonomy" id="314287"/>
    <lineage>
        <taxon>Bacteria</taxon>
        <taxon>Pseudomonadati</taxon>
        <taxon>Pseudomonadota</taxon>
        <taxon>Gammaproteobacteria</taxon>
        <taxon>Cellvibrionales</taxon>
        <taxon>Porticoccaceae</taxon>
        <taxon>SAR92 clade</taxon>
    </lineage>
</organism>